<keyword evidence="5" id="KW-1185">Reference proteome</keyword>
<keyword evidence="2" id="KW-0472">Membrane</keyword>
<reference evidence="4 5" key="1">
    <citation type="submission" date="2019-02" db="EMBL/GenBank/DDBJ databases">
        <title>Deep-cultivation of Planctomycetes and their phenomic and genomic characterization uncovers novel biology.</title>
        <authorList>
            <person name="Wiegand S."/>
            <person name="Jogler M."/>
            <person name="Boedeker C."/>
            <person name="Pinto D."/>
            <person name="Vollmers J."/>
            <person name="Rivas-Marin E."/>
            <person name="Kohn T."/>
            <person name="Peeters S.H."/>
            <person name="Heuer A."/>
            <person name="Rast P."/>
            <person name="Oberbeckmann S."/>
            <person name="Bunk B."/>
            <person name="Jeske O."/>
            <person name="Meyerdierks A."/>
            <person name="Storesund J.E."/>
            <person name="Kallscheuer N."/>
            <person name="Luecker S."/>
            <person name="Lage O.M."/>
            <person name="Pohl T."/>
            <person name="Merkel B.J."/>
            <person name="Hornburger P."/>
            <person name="Mueller R.-W."/>
            <person name="Bruemmer F."/>
            <person name="Labrenz M."/>
            <person name="Spormann A.M."/>
            <person name="Op den Camp H."/>
            <person name="Overmann J."/>
            <person name="Amann R."/>
            <person name="Jetten M.S.M."/>
            <person name="Mascher T."/>
            <person name="Medema M.H."/>
            <person name="Devos D.P."/>
            <person name="Kaster A.-K."/>
            <person name="Ovreas L."/>
            <person name="Rohde M."/>
            <person name="Galperin M.Y."/>
            <person name="Jogler C."/>
        </authorList>
    </citation>
    <scope>NUCLEOTIDE SEQUENCE [LARGE SCALE GENOMIC DNA]</scope>
    <source>
        <strain evidence="4 5">Mal4</strain>
    </source>
</reference>
<protein>
    <recommendedName>
        <fullName evidence="3">SPW repeat-containing integral membrane domain-containing protein</fullName>
    </recommendedName>
</protein>
<evidence type="ECO:0000256" key="1">
    <source>
        <dbReference type="SAM" id="MobiDB-lite"/>
    </source>
</evidence>
<proteinExistence type="predicted"/>
<dbReference type="KEGG" id="mri:Mal4_22740"/>
<name>A0A517Z671_9PLAN</name>
<feature type="transmembrane region" description="Helical" evidence="2">
    <location>
        <begin position="5"/>
        <end position="22"/>
    </location>
</feature>
<keyword evidence="2" id="KW-0812">Transmembrane</keyword>
<evidence type="ECO:0000259" key="3">
    <source>
        <dbReference type="Pfam" id="PF03779"/>
    </source>
</evidence>
<feature type="transmembrane region" description="Helical" evidence="2">
    <location>
        <begin position="79"/>
        <end position="99"/>
    </location>
</feature>
<sequence>MWSRVVEIMLGCWLVISPFIFSHPDNQVSWWINDMACGSAVILFGLLSYWHPLRRIHLATFAVAGWLIVYAYIRSVETTGAVVQNNAALGLLLMMFAIIPNEASQPPEPWRLPAGEGNTDTGHESGSGPRDASAEPLTTSHR</sequence>
<evidence type="ECO:0000256" key="2">
    <source>
        <dbReference type="SAM" id="Phobius"/>
    </source>
</evidence>
<feature type="transmembrane region" description="Helical" evidence="2">
    <location>
        <begin position="56"/>
        <end position="73"/>
    </location>
</feature>
<feature type="domain" description="SPW repeat-containing integral membrane" evidence="3">
    <location>
        <begin position="2"/>
        <end position="97"/>
    </location>
</feature>
<evidence type="ECO:0000313" key="4">
    <source>
        <dbReference type="EMBL" id="QDU37955.1"/>
    </source>
</evidence>
<dbReference type="EMBL" id="CP036275">
    <property type="protein sequence ID" value="QDU37955.1"/>
    <property type="molecule type" value="Genomic_DNA"/>
</dbReference>
<accession>A0A517Z671</accession>
<dbReference type="Pfam" id="PF03779">
    <property type="entry name" value="SPW"/>
    <property type="match status" value="1"/>
</dbReference>
<dbReference type="InterPro" id="IPR005530">
    <property type="entry name" value="SPW"/>
</dbReference>
<feature type="transmembrane region" description="Helical" evidence="2">
    <location>
        <begin position="28"/>
        <end position="49"/>
    </location>
</feature>
<dbReference type="Proteomes" id="UP000320496">
    <property type="component" value="Chromosome"/>
</dbReference>
<gene>
    <name evidence="4" type="ORF">Mal4_22740</name>
</gene>
<keyword evidence="2" id="KW-1133">Transmembrane helix</keyword>
<organism evidence="4 5">
    <name type="scientific">Maioricimonas rarisocia</name>
    <dbReference type="NCBI Taxonomy" id="2528026"/>
    <lineage>
        <taxon>Bacteria</taxon>
        <taxon>Pseudomonadati</taxon>
        <taxon>Planctomycetota</taxon>
        <taxon>Planctomycetia</taxon>
        <taxon>Planctomycetales</taxon>
        <taxon>Planctomycetaceae</taxon>
        <taxon>Maioricimonas</taxon>
    </lineage>
</organism>
<feature type="region of interest" description="Disordered" evidence="1">
    <location>
        <begin position="106"/>
        <end position="142"/>
    </location>
</feature>
<dbReference type="AlphaFoldDB" id="A0A517Z671"/>
<evidence type="ECO:0000313" key="5">
    <source>
        <dbReference type="Proteomes" id="UP000320496"/>
    </source>
</evidence>
<dbReference type="RefSeq" id="WP_197444315.1">
    <property type="nucleotide sequence ID" value="NZ_CP036275.1"/>
</dbReference>